<dbReference type="Proteomes" id="UP000536835">
    <property type="component" value="Unassembled WGS sequence"/>
</dbReference>
<evidence type="ECO:0000313" key="4">
    <source>
        <dbReference type="EMBL" id="NNU15096.1"/>
    </source>
</evidence>
<keyword evidence="5" id="KW-1185">Reference proteome</keyword>
<dbReference type="Pfam" id="PF13561">
    <property type="entry name" value="adh_short_C2"/>
    <property type="match status" value="1"/>
</dbReference>
<dbReference type="Gene3D" id="3.40.50.720">
    <property type="entry name" value="NAD(P)-binding Rossmann-like Domain"/>
    <property type="match status" value="1"/>
</dbReference>
<dbReference type="FunFam" id="3.40.50.720:FF:000084">
    <property type="entry name" value="Short-chain dehydrogenase reductase"/>
    <property type="match status" value="1"/>
</dbReference>
<protein>
    <submittedName>
        <fullName evidence="4">SDR family oxidoreductase</fullName>
    </submittedName>
</protein>
<dbReference type="PRINTS" id="PR00080">
    <property type="entry name" value="SDRFAMILY"/>
</dbReference>
<organism evidence="4 5">
    <name type="scientific">Parvularcula mediterranea</name>
    <dbReference type="NCBI Taxonomy" id="2732508"/>
    <lineage>
        <taxon>Bacteria</taxon>
        <taxon>Pseudomonadati</taxon>
        <taxon>Pseudomonadota</taxon>
        <taxon>Alphaproteobacteria</taxon>
        <taxon>Parvularculales</taxon>
        <taxon>Parvularculaceae</taxon>
        <taxon>Parvularcula</taxon>
    </lineage>
</organism>
<evidence type="ECO:0000256" key="1">
    <source>
        <dbReference type="ARBA" id="ARBA00006484"/>
    </source>
</evidence>
<proteinExistence type="inferred from homology"/>
<dbReference type="InterPro" id="IPR020904">
    <property type="entry name" value="Sc_DH/Rdtase_CS"/>
</dbReference>
<evidence type="ECO:0000256" key="3">
    <source>
        <dbReference type="ARBA" id="ARBA00023002"/>
    </source>
</evidence>
<dbReference type="GO" id="GO:0016491">
    <property type="term" value="F:oxidoreductase activity"/>
    <property type="evidence" value="ECO:0007669"/>
    <property type="project" value="UniProtKB-KW"/>
</dbReference>
<keyword evidence="2" id="KW-0521">NADP</keyword>
<gene>
    <name evidence="4" type="ORF">HK107_02000</name>
</gene>
<reference evidence="4 5" key="1">
    <citation type="submission" date="2020-05" db="EMBL/GenBank/DDBJ databases">
        <title>Parvularcula mediterraneae sp. nov., isolated from polypropylene straw from shallow seawater of the seashore of Laganas in Zakynthos island, Greece.</title>
        <authorList>
            <person name="Szabo I."/>
            <person name="Al-Omari J."/>
            <person name="Rado J."/>
            <person name="Szerdahelyi G.S."/>
        </authorList>
    </citation>
    <scope>NUCLEOTIDE SEQUENCE [LARGE SCALE GENOMIC DNA]</scope>
    <source>
        <strain evidence="4 5">ZS-1/3</strain>
    </source>
</reference>
<evidence type="ECO:0000313" key="5">
    <source>
        <dbReference type="Proteomes" id="UP000536835"/>
    </source>
</evidence>
<dbReference type="PANTHER" id="PTHR43618">
    <property type="entry name" value="7-ALPHA-HYDROXYSTEROID DEHYDROGENASE"/>
    <property type="match status" value="1"/>
</dbReference>
<dbReference type="PROSITE" id="PS00061">
    <property type="entry name" value="ADH_SHORT"/>
    <property type="match status" value="1"/>
</dbReference>
<sequence length="260" mass="26904">MTNPAELFSVKGKTAVITGGTRGIGLDMARALVANGAKVIISSRKDVAVEAAVEELAKHGDASGFAADLGTIEGAKALAEFVGSKTDKVDILINNAGATWGSTLEDFPEDGWDKIMNVNLKGPFFLTQQMLPFLKAAAEPNSPAKVINVASVEGMRAGQMETYSYGASKSALIHLTEHLALQLAGRNITVNAIAPGPFATKMMAGTIQMAGEDTIAAMVPLKRLGQSEDLYAMALYLGSGASNYVTGQTIALGGGLGTIA</sequence>
<dbReference type="InterPro" id="IPR002347">
    <property type="entry name" value="SDR_fam"/>
</dbReference>
<accession>A0A7Y3W4D0</accession>
<dbReference type="AlphaFoldDB" id="A0A7Y3W4D0"/>
<dbReference type="InterPro" id="IPR036291">
    <property type="entry name" value="NAD(P)-bd_dom_sf"/>
</dbReference>
<dbReference type="RefSeq" id="WP_173196294.1">
    <property type="nucleotide sequence ID" value="NZ_JABFCX010000002.1"/>
</dbReference>
<dbReference type="SUPFAM" id="SSF51735">
    <property type="entry name" value="NAD(P)-binding Rossmann-fold domains"/>
    <property type="match status" value="1"/>
</dbReference>
<comment type="similarity">
    <text evidence="1">Belongs to the short-chain dehydrogenases/reductases (SDR) family.</text>
</comment>
<dbReference type="InterPro" id="IPR052178">
    <property type="entry name" value="Sec_Metab_Biosynth_SDR"/>
</dbReference>
<comment type="caution">
    <text evidence="4">The sequence shown here is derived from an EMBL/GenBank/DDBJ whole genome shotgun (WGS) entry which is preliminary data.</text>
</comment>
<dbReference type="PANTHER" id="PTHR43618:SF8">
    <property type="entry name" value="7ALPHA-HYDROXYSTEROID DEHYDROGENASE"/>
    <property type="match status" value="1"/>
</dbReference>
<name>A0A7Y3W4D0_9PROT</name>
<keyword evidence="3" id="KW-0560">Oxidoreductase</keyword>
<dbReference type="EMBL" id="JABFCX010000002">
    <property type="protein sequence ID" value="NNU15096.1"/>
    <property type="molecule type" value="Genomic_DNA"/>
</dbReference>
<dbReference type="PRINTS" id="PR00081">
    <property type="entry name" value="GDHRDH"/>
</dbReference>
<evidence type="ECO:0000256" key="2">
    <source>
        <dbReference type="ARBA" id="ARBA00022857"/>
    </source>
</evidence>